<evidence type="ECO:0000256" key="7">
    <source>
        <dbReference type="HAMAP-Rule" id="MF_00210"/>
    </source>
</evidence>
<feature type="binding site" evidence="7">
    <location>
        <position position="427"/>
    </location>
    <ligand>
        <name>phosphoenolpyruvate</name>
        <dbReference type="ChEBI" id="CHEBI:58702"/>
    </ligand>
</feature>
<evidence type="ECO:0000256" key="8">
    <source>
        <dbReference type="SAM" id="MobiDB-lite"/>
    </source>
</evidence>
<feature type="binding site" evidence="7">
    <location>
        <position position="188"/>
    </location>
    <ligand>
        <name>3-phosphoshikimate</name>
        <dbReference type="ChEBI" id="CHEBI:145989"/>
    </ligand>
</feature>
<feature type="binding site" evidence="7">
    <location>
        <position position="42"/>
    </location>
    <ligand>
        <name>3-phosphoshikimate</name>
        <dbReference type="ChEBI" id="CHEBI:145989"/>
    </ligand>
</feature>
<dbReference type="HAMAP" id="MF_00210">
    <property type="entry name" value="EPSP_synth"/>
    <property type="match status" value="1"/>
</dbReference>
<dbReference type="InterPro" id="IPR006264">
    <property type="entry name" value="EPSP_synthase"/>
</dbReference>
<feature type="binding site" evidence="7">
    <location>
        <position position="186"/>
    </location>
    <ligand>
        <name>3-phosphoshikimate</name>
        <dbReference type="ChEBI" id="CHEBI:145989"/>
    </ligand>
</feature>
<feature type="binding site" evidence="7">
    <location>
        <position position="402"/>
    </location>
    <ligand>
        <name>phosphoenolpyruvate</name>
        <dbReference type="ChEBI" id="CHEBI:58702"/>
    </ligand>
</feature>
<protein>
    <recommendedName>
        <fullName evidence="7">3-phosphoshikimate 1-carboxyvinyltransferase</fullName>
        <ecNumber evidence="7">2.5.1.19</ecNumber>
    </recommendedName>
    <alternativeName>
        <fullName evidence="7">5-enolpyruvylshikimate-3-phosphate synthase</fullName>
        <shortName evidence="7">EPSP synthase</shortName>
        <shortName evidence="7">EPSPS</shortName>
    </alternativeName>
</protein>
<evidence type="ECO:0000256" key="2">
    <source>
        <dbReference type="ARBA" id="ARBA00009948"/>
    </source>
</evidence>
<reference evidence="10 11" key="1">
    <citation type="submission" date="2020-04" db="EMBL/GenBank/DDBJ databases">
        <title>CFH 90308 Microbacterium sp.</title>
        <authorList>
            <person name="Nie G."/>
            <person name="Ming H."/>
            <person name="Xia T."/>
        </authorList>
    </citation>
    <scope>NUCLEOTIDE SEQUENCE [LARGE SCALE GENOMIC DNA]</scope>
    <source>
        <strain evidence="10 11">CFH 90308</strain>
    </source>
</reference>
<name>A0ABX1KA18_9MICO</name>
<keyword evidence="5 7" id="KW-0057">Aromatic amino acid biosynthesis</keyword>
<evidence type="ECO:0000256" key="5">
    <source>
        <dbReference type="ARBA" id="ARBA00023141"/>
    </source>
</evidence>
<keyword evidence="4 7" id="KW-0808">Transferase</keyword>
<proteinExistence type="inferred from homology"/>
<feature type="binding site" evidence="7">
    <location>
        <position position="187"/>
    </location>
    <ligand>
        <name>3-phosphoshikimate</name>
        <dbReference type="ChEBI" id="CHEBI:145989"/>
    </ligand>
</feature>
<dbReference type="InterPro" id="IPR023193">
    <property type="entry name" value="EPSP_synthase_CS"/>
</dbReference>
<comment type="function">
    <text evidence="7">Catalyzes the transfer of the enolpyruvyl moiety of phosphoenolpyruvate (PEP) to the 5-hydroxyl of shikimate-3-phosphate (S3P) to produce enolpyruvyl shikimate-3-phosphate and inorganic phosphate.</text>
</comment>
<dbReference type="Gene3D" id="3.65.10.10">
    <property type="entry name" value="Enolpyruvate transferase domain"/>
    <property type="match status" value="2"/>
</dbReference>
<feature type="binding site" evidence="7">
    <location>
        <position position="215"/>
    </location>
    <ligand>
        <name>3-phosphoshikimate</name>
        <dbReference type="ChEBI" id="CHEBI:145989"/>
    </ligand>
</feature>
<gene>
    <name evidence="7 10" type="primary">aroA</name>
    <name evidence="10" type="ORF">HF576_08380</name>
</gene>
<feature type="binding site" evidence="7">
    <location>
        <position position="112"/>
    </location>
    <ligand>
        <name>phosphoenolpyruvate</name>
        <dbReference type="ChEBI" id="CHEBI:58702"/>
    </ligand>
</feature>
<dbReference type="PIRSF" id="PIRSF000505">
    <property type="entry name" value="EPSPS"/>
    <property type="match status" value="1"/>
</dbReference>
<dbReference type="InterPro" id="IPR001986">
    <property type="entry name" value="Enolpyruvate_Tfrase_dom"/>
</dbReference>
<feature type="domain" description="Enolpyruvate transferase" evidence="9">
    <location>
        <begin position="25"/>
        <end position="434"/>
    </location>
</feature>
<feature type="active site" description="Proton acceptor" evidence="7">
    <location>
        <position position="330"/>
    </location>
</feature>
<dbReference type="PROSITE" id="PS00885">
    <property type="entry name" value="EPSP_SYNTHASE_2"/>
    <property type="match status" value="1"/>
</dbReference>
<evidence type="ECO:0000313" key="11">
    <source>
        <dbReference type="Proteomes" id="UP001429745"/>
    </source>
</evidence>
<comment type="pathway">
    <text evidence="1 7">Metabolic intermediate biosynthesis; chorismate biosynthesis; chorismate from D-erythrose 4-phosphate and phosphoenolpyruvate: step 6/7.</text>
</comment>
<accession>A0ABX1KA18</accession>
<organism evidence="10 11">
    <name type="scientific">Microbacterium salsuginis</name>
    <dbReference type="NCBI Taxonomy" id="2722803"/>
    <lineage>
        <taxon>Bacteria</taxon>
        <taxon>Bacillati</taxon>
        <taxon>Actinomycetota</taxon>
        <taxon>Actinomycetes</taxon>
        <taxon>Micrococcales</taxon>
        <taxon>Microbacteriaceae</taxon>
        <taxon>Microbacterium</taxon>
    </lineage>
</organism>
<evidence type="ECO:0000256" key="6">
    <source>
        <dbReference type="ARBA" id="ARBA00044633"/>
    </source>
</evidence>
<dbReference type="Proteomes" id="UP001429745">
    <property type="component" value="Unassembled WGS sequence"/>
</dbReference>
<comment type="catalytic activity">
    <reaction evidence="6">
        <text>3-phosphoshikimate + phosphoenolpyruvate = 5-O-(1-carboxyvinyl)-3-phosphoshikimate + phosphate</text>
        <dbReference type="Rhea" id="RHEA:21256"/>
        <dbReference type="ChEBI" id="CHEBI:43474"/>
        <dbReference type="ChEBI" id="CHEBI:57701"/>
        <dbReference type="ChEBI" id="CHEBI:58702"/>
        <dbReference type="ChEBI" id="CHEBI:145989"/>
        <dbReference type="EC" id="2.5.1.19"/>
    </reaction>
    <physiologicalReaction direction="left-to-right" evidence="6">
        <dbReference type="Rhea" id="RHEA:21257"/>
    </physiologicalReaction>
</comment>
<evidence type="ECO:0000256" key="3">
    <source>
        <dbReference type="ARBA" id="ARBA00022605"/>
    </source>
</evidence>
<sequence>MRADGYSPTSAPIGREPWRAPVADGPIHATVTVPGSKSLTNRELVLASLADAPSRLAAPLHSDDSARMIDALRALGVGIELVPGSGAYGDDIEVTPVWPLRGDTEVDCGQAGTVMRFVAGLGGFSHGDVTLTAHESALHRPMGAMITALRDVGVDIDDGGRWALPFIVRGHGHVRGGEVTIDASASSQFVSGLLLAAPRFDVGLHLVHEGARLPSIPHIDMTVETLAHRGVHVERPAAGEWIVPAGPVRGKDVAIEPDLSNAAPFLAAAMIAGGSVSVPGWPAHSTQPGAMLTEILTLMGARAVRRGGSLTITAGAGIQGIDLDLSAAGELVPTIFALAAFADAPSTLHGIGHIRGHETDRIAALVAELRGLGGEADELADGIRIVPRPLHGGTWHAHHDHRMATTGALFGLAVPGVEVDDIGTTAKTMPEFPQMWQRMLAGEGAPGAMSEESMRAS</sequence>
<feature type="binding site" evidence="7">
    <location>
        <position position="330"/>
    </location>
    <ligand>
        <name>3-phosphoshikimate</name>
        <dbReference type="ChEBI" id="CHEBI:145989"/>
    </ligand>
</feature>
<keyword evidence="7" id="KW-0963">Cytoplasm</keyword>
<comment type="similarity">
    <text evidence="2 7">Belongs to the EPSP synthase family.</text>
</comment>
<dbReference type="InterPro" id="IPR036968">
    <property type="entry name" value="Enolpyruvate_Tfrase_sf"/>
</dbReference>
<feature type="binding site" evidence="7">
    <location>
        <position position="357"/>
    </location>
    <ligand>
        <name>3-phosphoshikimate</name>
        <dbReference type="ChEBI" id="CHEBI:145989"/>
    </ligand>
</feature>
<evidence type="ECO:0000313" key="10">
    <source>
        <dbReference type="EMBL" id="NLP83861.1"/>
    </source>
</evidence>
<feature type="region of interest" description="Disordered" evidence="8">
    <location>
        <begin position="1"/>
        <end position="21"/>
    </location>
</feature>
<dbReference type="PANTHER" id="PTHR21090:SF5">
    <property type="entry name" value="PENTAFUNCTIONAL AROM POLYPEPTIDE"/>
    <property type="match status" value="1"/>
</dbReference>
<feature type="binding site" evidence="7">
    <location>
        <position position="140"/>
    </location>
    <ligand>
        <name>phosphoenolpyruvate</name>
        <dbReference type="ChEBI" id="CHEBI:58702"/>
    </ligand>
</feature>
<dbReference type="RefSeq" id="WP_168912350.1">
    <property type="nucleotide sequence ID" value="NZ_JABACI010000002.1"/>
</dbReference>
<dbReference type="InterPro" id="IPR013792">
    <property type="entry name" value="RNA3'P_cycl/enolpyr_Trfase_a/b"/>
</dbReference>
<dbReference type="PANTHER" id="PTHR21090">
    <property type="entry name" value="AROM/DEHYDROQUINATE SYNTHASE"/>
    <property type="match status" value="1"/>
</dbReference>
<comment type="subcellular location">
    <subcellularLocation>
        <location evidence="7">Cytoplasm</location>
    </subcellularLocation>
</comment>
<comment type="subunit">
    <text evidence="7">Monomer.</text>
</comment>
<comment type="caution">
    <text evidence="10">The sequence shown here is derived from an EMBL/GenBank/DDBJ whole genome shotgun (WGS) entry which is preliminary data.</text>
</comment>
<dbReference type="CDD" id="cd01556">
    <property type="entry name" value="EPSP_synthase"/>
    <property type="match status" value="1"/>
</dbReference>
<evidence type="ECO:0000256" key="4">
    <source>
        <dbReference type="ARBA" id="ARBA00022679"/>
    </source>
</evidence>
<dbReference type="NCBIfam" id="TIGR01356">
    <property type="entry name" value="aroA"/>
    <property type="match status" value="1"/>
</dbReference>
<evidence type="ECO:0000256" key="1">
    <source>
        <dbReference type="ARBA" id="ARBA00004811"/>
    </source>
</evidence>
<dbReference type="EC" id="2.5.1.19" evidence="7"/>
<dbReference type="Pfam" id="PF00275">
    <property type="entry name" value="EPSP_synthase"/>
    <property type="match status" value="1"/>
</dbReference>
<feature type="binding site" evidence="7">
    <location>
        <position position="37"/>
    </location>
    <ligand>
        <name>3-phosphoshikimate</name>
        <dbReference type="ChEBI" id="CHEBI:145989"/>
    </ligand>
</feature>
<dbReference type="SUPFAM" id="SSF55205">
    <property type="entry name" value="EPT/RTPC-like"/>
    <property type="match status" value="1"/>
</dbReference>
<evidence type="ECO:0000259" key="9">
    <source>
        <dbReference type="Pfam" id="PF00275"/>
    </source>
</evidence>
<feature type="binding site" evidence="7">
    <location>
        <position position="361"/>
    </location>
    <ligand>
        <name>phosphoenolpyruvate</name>
        <dbReference type="ChEBI" id="CHEBI:58702"/>
    </ligand>
</feature>
<dbReference type="GO" id="GO:0003866">
    <property type="term" value="F:3-phosphoshikimate 1-carboxyvinyltransferase activity"/>
    <property type="evidence" value="ECO:0007669"/>
    <property type="project" value="UniProtKB-EC"/>
</dbReference>
<feature type="binding site" evidence="7">
    <location>
        <position position="188"/>
    </location>
    <ligand>
        <name>phosphoenolpyruvate</name>
        <dbReference type="ChEBI" id="CHEBI:58702"/>
    </ligand>
</feature>
<feature type="binding site" evidence="7">
    <location>
        <position position="38"/>
    </location>
    <ligand>
        <name>3-phosphoshikimate</name>
        <dbReference type="ChEBI" id="CHEBI:145989"/>
    </ligand>
</feature>
<keyword evidence="3 7" id="KW-0028">Amino-acid biosynthesis</keyword>
<comment type="caution">
    <text evidence="7">Lacks conserved residue(s) required for the propagation of feature annotation.</text>
</comment>
<dbReference type="EMBL" id="JABACI010000002">
    <property type="protein sequence ID" value="NLP83861.1"/>
    <property type="molecule type" value="Genomic_DNA"/>
</dbReference>
<keyword evidence="11" id="KW-1185">Reference proteome</keyword>
<feature type="binding site" evidence="7">
    <location>
        <position position="37"/>
    </location>
    <ligand>
        <name>phosphoenolpyruvate</name>
        <dbReference type="ChEBI" id="CHEBI:58702"/>
    </ligand>
</feature>